<name>A0A5C3Q959_9AGAR</name>
<accession>A0A5C3Q959</accession>
<evidence type="ECO:0000256" key="1">
    <source>
        <dbReference type="SAM" id="MobiDB-lite"/>
    </source>
</evidence>
<dbReference type="AlphaFoldDB" id="A0A5C3Q959"/>
<sequence length="211" mass="23000">MGMVVGSAPGAHHHSANSSAVLNASSAKNRVLRYTRTNHNHHGRLPDSGIRSSKALLRSRRAAPRSKYSPVCEACEPDSLIRGSDCLTECGCSFSDSELLLLPCVRIKVLRLARLKSGAEICTLEGPAEEGFGKRDSPRVRGSESEEGRTATCPQCVAFALNLLEVNEYTSPTFPYLCYYTQSSHQVSERFAQAFAALILDQTALHPQDSF</sequence>
<reference evidence="2 3" key="1">
    <citation type="journal article" date="2019" name="Nat. Ecol. Evol.">
        <title>Megaphylogeny resolves global patterns of mushroom evolution.</title>
        <authorList>
            <person name="Varga T."/>
            <person name="Krizsan K."/>
            <person name="Foldi C."/>
            <person name="Dima B."/>
            <person name="Sanchez-Garcia M."/>
            <person name="Sanchez-Ramirez S."/>
            <person name="Szollosi G.J."/>
            <person name="Szarkandi J.G."/>
            <person name="Papp V."/>
            <person name="Albert L."/>
            <person name="Andreopoulos W."/>
            <person name="Angelini C."/>
            <person name="Antonin V."/>
            <person name="Barry K.W."/>
            <person name="Bougher N.L."/>
            <person name="Buchanan P."/>
            <person name="Buyck B."/>
            <person name="Bense V."/>
            <person name="Catcheside P."/>
            <person name="Chovatia M."/>
            <person name="Cooper J."/>
            <person name="Damon W."/>
            <person name="Desjardin D."/>
            <person name="Finy P."/>
            <person name="Geml J."/>
            <person name="Haridas S."/>
            <person name="Hughes K."/>
            <person name="Justo A."/>
            <person name="Karasinski D."/>
            <person name="Kautmanova I."/>
            <person name="Kiss B."/>
            <person name="Kocsube S."/>
            <person name="Kotiranta H."/>
            <person name="LaButti K.M."/>
            <person name="Lechner B.E."/>
            <person name="Liimatainen K."/>
            <person name="Lipzen A."/>
            <person name="Lukacs Z."/>
            <person name="Mihaltcheva S."/>
            <person name="Morgado L.N."/>
            <person name="Niskanen T."/>
            <person name="Noordeloos M.E."/>
            <person name="Ohm R.A."/>
            <person name="Ortiz-Santana B."/>
            <person name="Ovrebo C."/>
            <person name="Racz N."/>
            <person name="Riley R."/>
            <person name="Savchenko A."/>
            <person name="Shiryaev A."/>
            <person name="Soop K."/>
            <person name="Spirin V."/>
            <person name="Szebenyi C."/>
            <person name="Tomsovsky M."/>
            <person name="Tulloss R.E."/>
            <person name="Uehling J."/>
            <person name="Grigoriev I.V."/>
            <person name="Vagvolgyi C."/>
            <person name="Papp T."/>
            <person name="Martin F.M."/>
            <person name="Miettinen O."/>
            <person name="Hibbett D.S."/>
            <person name="Nagy L.G."/>
        </authorList>
    </citation>
    <scope>NUCLEOTIDE SEQUENCE [LARGE SCALE GENOMIC DNA]</scope>
    <source>
        <strain evidence="2 3">CBS 309.79</strain>
    </source>
</reference>
<dbReference type="Proteomes" id="UP000305067">
    <property type="component" value="Unassembled WGS sequence"/>
</dbReference>
<organism evidence="2 3">
    <name type="scientific">Pterulicium gracile</name>
    <dbReference type="NCBI Taxonomy" id="1884261"/>
    <lineage>
        <taxon>Eukaryota</taxon>
        <taxon>Fungi</taxon>
        <taxon>Dikarya</taxon>
        <taxon>Basidiomycota</taxon>
        <taxon>Agaricomycotina</taxon>
        <taxon>Agaricomycetes</taxon>
        <taxon>Agaricomycetidae</taxon>
        <taxon>Agaricales</taxon>
        <taxon>Pleurotineae</taxon>
        <taxon>Pterulaceae</taxon>
        <taxon>Pterulicium</taxon>
    </lineage>
</organism>
<gene>
    <name evidence="2" type="ORF">BDV98DRAFT_206977</name>
</gene>
<keyword evidence="3" id="KW-1185">Reference proteome</keyword>
<feature type="region of interest" description="Disordered" evidence="1">
    <location>
        <begin position="1"/>
        <end position="20"/>
    </location>
</feature>
<evidence type="ECO:0000313" key="3">
    <source>
        <dbReference type="Proteomes" id="UP000305067"/>
    </source>
</evidence>
<evidence type="ECO:0000313" key="2">
    <source>
        <dbReference type="EMBL" id="TFK98532.1"/>
    </source>
</evidence>
<dbReference type="EMBL" id="ML178839">
    <property type="protein sequence ID" value="TFK98532.1"/>
    <property type="molecule type" value="Genomic_DNA"/>
</dbReference>
<protein>
    <submittedName>
        <fullName evidence="2">Uncharacterized protein</fullName>
    </submittedName>
</protein>
<proteinExistence type="predicted"/>